<feature type="compositionally biased region" description="Polar residues" evidence="1">
    <location>
        <begin position="145"/>
        <end position="156"/>
    </location>
</feature>
<dbReference type="GO" id="GO:0005096">
    <property type="term" value="F:GTPase activator activity"/>
    <property type="evidence" value="ECO:0007669"/>
    <property type="project" value="InterPro"/>
</dbReference>
<dbReference type="GO" id="GO:0010508">
    <property type="term" value="P:positive regulation of autophagy"/>
    <property type="evidence" value="ECO:0007669"/>
    <property type="project" value="TreeGrafter"/>
</dbReference>
<protein>
    <recommendedName>
        <fullName evidence="2">DEPDC5 C-terminal domain-containing protein</fullName>
    </recommendedName>
</protein>
<feature type="domain" description="DEPDC5 C-terminal" evidence="2">
    <location>
        <begin position="761"/>
        <end position="1090"/>
    </location>
</feature>
<feature type="region of interest" description="Disordered" evidence="1">
    <location>
        <begin position="145"/>
        <end position="164"/>
    </location>
</feature>
<reference evidence="3" key="1">
    <citation type="submission" date="2022-08" db="UniProtKB">
        <authorList>
            <consortium name="EnsemblMetazoa"/>
        </authorList>
    </citation>
    <scope>IDENTIFICATION</scope>
</reference>
<dbReference type="GO" id="GO:0034198">
    <property type="term" value="P:cellular response to amino acid starvation"/>
    <property type="evidence" value="ECO:0007669"/>
    <property type="project" value="TreeGrafter"/>
</dbReference>
<dbReference type="Proteomes" id="UP000075882">
    <property type="component" value="Unassembled WGS sequence"/>
</dbReference>
<evidence type="ECO:0000313" key="3">
    <source>
        <dbReference type="EnsemblMetazoa" id="ACOM031410-PA.1"/>
    </source>
</evidence>
<dbReference type="AlphaFoldDB" id="A0A8W7PH68"/>
<feature type="region of interest" description="Disordered" evidence="1">
    <location>
        <begin position="27"/>
        <end position="52"/>
    </location>
</feature>
<name>A0A8W7PH68_ANOCL</name>
<organism evidence="3">
    <name type="scientific">Anopheles coluzzii</name>
    <name type="common">African malaria mosquito</name>
    <dbReference type="NCBI Taxonomy" id="1518534"/>
    <lineage>
        <taxon>Eukaryota</taxon>
        <taxon>Metazoa</taxon>
        <taxon>Ecdysozoa</taxon>
        <taxon>Arthropoda</taxon>
        <taxon>Hexapoda</taxon>
        <taxon>Insecta</taxon>
        <taxon>Pterygota</taxon>
        <taxon>Neoptera</taxon>
        <taxon>Endopterygota</taxon>
        <taxon>Diptera</taxon>
        <taxon>Nematocera</taxon>
        <taxon>Culicoidea</taxon>
        <taxon>Culicidae</taxon>
        <taxon>Anophelinae</taxon>
        <taxon>Anopheles</taxon>
    </lineage>
</organism>
<dbReference type="GO" id="GO:1904262">
    <property type="term" value="P:negative regulation of TORC1 signaling"/>
    <property type="evidence" value="ECO:0007669"/>
    <property type="project" value="TreeGrafter"/>
</dbReference>
<dbReference type="CDD" id="cd04449">
    <property type="entry name" value="DEP_DEPDC5-like"/>
    <property type="match status" value="1"/>
</dbReference>
<dbReference type="GO" id="GO:0005765">
    <property type="term" value="C:lysosomal membrane"/>
    <property type="evidence" value="ECO:0007669"/>
    <property type="project" value="TreeGrafter"/>
</dbReference>
<dbReference type="VEuPathDB" id="VectorBase:ACON2_043233"/>
<sequence>MPHWINLSFYSTNKKLPYSTFIPRIKPPPAIGGSTEPQQARPSGTGRLRLSKQAADKKNEYIHNCLFDYDAYDDQIFQLPAVHGTSSLQRIARTKKTSVPSLDGFGTYARACEWEQDTLSPSRLRRKMSDPDIHHASNSLLNVSVASRSSSPNTSDILGMPKPTAITSPIMEGRTGAFGSSSGPVVRTGRALINPFDPSHVTIKLTSNRRRWTHIFPKGPQGVLIQQHHYQAVPAANPTPSYFVDLDSSSEYAHTSTCTWGRARQGSTASFDSRLNEDDLKWISENGCNRKKSVLHSPAGPHVPVTPSKSLTLLWGATGEQEWTPALTTGVDWKSLTMPACLPITTDYFPDKRSLHNDYVVSDYTLLPEDFNADYAQNRAVYKKPLSTDEVFKELVSQRLAQGFQLIVLPDKSVTNPPHAPCCGGHLQTPSYFSSASSVLRRQPPQEATKEYLLSIGRIFHRITLSGSAITVTRYRPRHPYPPINVDYRYRFHAPQHDTYEVSGVHFTTEKLENFNWNYMDQYICTRGDTDYPLHEVTAPQPFRDRVFSNRLPEKSSILTRTGSKVLDKSGSAVQAPSPVGTGTIGTGSTTSNGTTHATGNGPATPNTPGIPSPMMMNVSSVGGRTTVDGIPLSTLNTAGTEQGLLEDGDDFGGEGGKLKPTATLQEIFDALRHPAHGVGFLAPAQSMPSCTFVSYDAINWLQNRIEGPCKPVEILEEMRRNRLICHASGDFNKPVLPGFCLYYIVRQDRDSPEYVPPLGDLAAFENEWMEVEIRHPDLTRPVDPHDRGVPTFLRESIARPDEDDDDGQLLYKQTHLEIDVGSKSDRTEWGHARYHQRMVPGHAYEIVVQWITASGPIVYDLIYGWCRKAQPCGFQLVTFPADPLAEPFTEKSDPLRGPIFVPLDIDCLKQHRSCLFQEFPKETWPTRLLLFQEAIVRRFGFMRCTVETKTGSNQVSLDHQYVHCSGNMFLQVPNPNVGGMRSTRQRLASGGSNFKKPIAFINRYSASYESQMVAAPSGHEPSYITRHVTGAKGSAKDEGGEVMRRTGFLWSWNHMIPNKKWKSLVIAQTDDLFQLKMLRDFKEFCANADQRLVSFWESCWELKEKASLERT</sequence>
<dbReference type="InterPro" id="IPR045838">
    <property type="entry name" value="DEPDC5_CTD"/>
</dbReference>
<dbReference type="Pfam" id="PF19418">
    <property type="entry name" value="DEPDC5_CTD"/>
    <property type="match status" value="1"/>
</dbReference>
<proteinExistence type="predicted"/>
<evidence type="ECO:0000256" key="1">
    <source>
        <dbReference type="SAM" id="MobiDB-lite"/>
    </source>
</evidence>
<feature type="region of interest" description="Disordered" evidence="1">
    <location>
        <begin position="569"/>
        <end position="612"/>
    </location>
</feature>
<evidence type="ECO:0000259" key="2">
    <source>
        <dbReference type="Pfam" id="PF19418"/>
    </source>
</evidence>
<dbReference type="EnsemblMetazoa" id="ACOM031410-RA">
    <property type="protein sequence ID" value="ACOM031410-PA.1"/>
    <property type="gene ID" value="ACOM031410"/>
</dbReference>
<accession>A0A8W7PH68</accession>
<dbReference type="GO" id="GO:1990130">
    <property type="term" value="C:GATOR1 complex"/>
    <property type="evidence" value="ECO:0007669"/>
    <property type="project" value="TreeGrafter"/>
</dbReference>
<feature type="compositionally biased region" description="Low complexity" evidence="1">
    <location>
        <begin position="587"/>
        <end position="602"/>
    </location>
</feature>
<dbReference type="InterPro" id="IPR027244">
    <property type="entry name" value="IML1"/>
</dbReference>
<dbReference type="PANTHER" id="PTHR13179">
    <property type="entry name" value="DEP DOMAIN CONTAINING PROTEIN 5"/>
    <property type="match status" value="1"/>
</dbReference>
<dbReference type="PANTHER" id="PTHR13179:SF8">
    <property type="entry name" value="GATOR COMPLEX PROTEIN DEPDC5"/>
    <property type="match status" value="1"/>
</dbReference>